<accession>L5L2R4</accession>
<dbReference type="FunFam" id="2.60.120.290:FF:000036">
    <property type="entry name" value="Suppressor of tumorigenicity 14 protein homolog"/>
    <property type="match status" value="1"/>
</dbReference>
<evidence type="ECO:0000259" key="41">
    <source>
        <dbReference type="PROSITE" id="PS51870"/>
    </source>
</evidence>
<evidence type="ECO:0000259" key="36">
    <source>
        <dbReference type="PROSITE" id="PS01180"/>
    </source>
</evidence>
<feature type="domain" description="E1" evidence="40">
    <location>
        <begin position="31"/>
        <end position="190"/>
    </location>
</feature>
<dbReference type="Pfam" id="PF01390">
    <property type="entry name" value="SEA"/>
    <property type="match status" value="1"/>
</dbReference>
<evidence type="ECO:0000313" key="42">
    <source>
        <dbReference type="EMBL" id="ELK17907.1"/>
    </source>
</evidence>
<dbReference type="SUPFAM" id="SSF82671">
    <property type="entry name" value="SEA domain"/>
    <property type="match status" value="1"/>
</dbReference>
<feature type="region of interest" description="Disordered" evidence="33">
    <location>
        <begin position="197"/>
        <end position="220"/>
    </location>
</feature>
<comment type="catalytic activity">
    <reaction evidence="18">
        <text>Cleaves various synthetic substrates with Arg or Lys at the P1 position and prefers small side-chain amino acids, such as Ala and Gly, at the P2 position.</text>
        <dbReference type="EC" id="3.4.21.109"/>
    </reaction>
</comment>
<dbReference type="GO" id="GO:0004252">
    <property type="term" value="F:serine-type endopeptidase activity"/>
    <property type="evidence" value="ECO:0007669"/>
    <property type="project" value="InterPro"/>
</dbReference>
<dbReference type="InterPro" id="IPR011178">
    <property type="entry name" value="Amyloid_glyco_Cu-bd"/>
</dbReference>
<evidence type="ECO:0000256" key="25">
    <source>
        <dbReference type="ARBA" id="ARBA00077357"/>
    </source>
</evidence>
<dbReference type="PROSITE" id="PS51870">
    <property type="entry name" value="APP_E2"/>
    <property type="match status" value="1"/>
</dbReference>
<evidence type="ECO:0000256" key="27">
    <source>
        <dbReference type="ARBA" id="ARBA00082397"/>
    </source>
</evidence>
<dbReference type="FunFam" id="3.30.70.960:FF:000006">
    <property type="entry name" value="Suppressor of tumorigenicity 14 protein homolog"/>
    <property type="match status" value="1"/>
</dbReference>
<dbReference type="PROSITE" id="PS00280">
    <property type="entry name" value="BPTI_KUNITZ_1"/>
    <property type="match status" value="1"/>
</dbReference>
<keyword evidence="43" id="KW-1185">Reference proteome</keyword>
<evidence type="ECO:0000256" key="24">
    <source>
        <dbReference type="ARBA" id="ARBA00075591"/>
    </source>
</evidence>
<dbReference type="FunFam" id="3.30.1490.140:FF:000001">
    <property type="entry name" value="Amyloid beta (A4) protein b"/>
    <property type="match status" value="1"/>
</dbReference>
<evidence type="ECO:0000256" key="29">
    <source>
        <dbReference type="ARBA" id="ARBA00084071"/>
    </source>
</evidence>
<feature type="transmembrane region" description="Helical" evidence="34">
    <location>
        <begin position="726"/>
        <end position="748"/>
    </location>
</feature>
<dbReference type="Pfam" id="PF00057">
    <property type="entry name" value="Ldl_recept_a"/>
    <property type="match status" value="4"/>
</dbReference>
<dbReference type="GO" id="GO:0043005">
    <property type="term" value="C:neuron projection"/>
    <property type="evidence" value="ECO:0007669"/>
    <property type="project" value="UniProtKB-ARBA"/>
</dbReference>
<dbReference type="GO" id="GO:0005886">
    <property type="term" value="C:plasma membrane"/>
    <property type="evidence" value="ECO:0007669"/>
    <property type="project" value="UniProtKB-ARBA"/>
</dbReference>
<dbReference type="Pfam" id="PF00014">
    <property type="entry name" value="Kunitz_BPTI"/>
    <property type="match status" value="1"/>
</dbReference>
<evidence type="ECO:0000256" key="19">
    <source>
        <dbReference type="ARBA" id="ARBA00055856"/>
    </source>
</evidence>
<feature type="domain" description="SEA" evidence="37">
    <location>
        <begin position="821"/>
        <end position="938"/>
    </location>
</feature>
<feature type="disulfide bond" evidence="30">
    <location>
        <begin position="1247"/>
        <end position="1265"/>
    </location>
</feature>
<dbReference type="SUPFAM" id="SSF56491">
    <property type="entry name" value="A heparin-binding domain"/>
    <property type="match status" value="1"/>
</dbReference>
<dbReference type="GO" id="GO:0009986">
    <property type="term" value="C:cell surface"/>
    <property type="evidence" value="ECO:0007669"/>
    <property type="project" value="UniProtKB-ARBA"/>
</dbReference>
<evidence type="ECO:0000256" key="1">
    <source>
        <dbReference type="ARBA" id="ARBA00004479"/>
    </source>
</evidence>
<dbReference type="PROSITE" id="PS51869">
    <property type="entry name" value="APP_E1"/>
    <property type="match status" value="1"/>
</dbReference>
<evidence type="ECO:0000256" key="18">
    <source>
        <dbReference type="ARBA" id="ARBA00052960"/>
    </source>
</evidence>
<keyword evidence="8" id="KW-0677">Repeat</keyword>
<feature type="disulfide bond" evidence="30">
    <location>
        <begin position="1276"/>
        <end position="1288"/>
    </location>
</feature>
<evidence type="ECO:0000256" key="4">
    <source>
        <dbReference type="ARBA" id="ARBA00022690"/>
    </source>
</evidence>
<dbReference type="SUPFAM" id="SSF57424">
    <property type="entry name" value="LDL receptor-like module"/>
    <property type="match status" value="4"/>
</dbReference>
<dbReference type="GO" id="GO:0008201">
    <property type="term" value="F:heparin binding"/>
    <property type="evidence" value="ECO:0007669"/>
    <property type="project" value="UniProtKB-UniRule"/>
</dbReference>
<name>L5L2R4_PTEAL</name>
<dbReference type="InterPro" id="IPR036176">
    <property type="entry name" value="E2_sf"/>
</dbReference>
<feature type="region of interest" description="CuBD subdomain" evidence="31">
    <location>
        <begin position="132"/>
        <end position="190"/>
    </location>
</feature>
<evidence type="ECO:0000256" key="20">
    <source>
        <dbReference type="ARBA" id="ARBA00058551"/>
    </source>
</evidence>
<dbReference type="SMART" id="SM00131">
    <property type="entry name" value="KU"/>
    <property type="match status" value="1"/>
</dbReference>
<dbReference type="eggNOG" id="KOG3627">
    <property type="taxonomic scope" value="Eukaryota"/>
</dbReference>
<dbReference type="InterPro" id="IPR009003">
    <property type="entry name" value="Peptidase_S1_PA"/>
</dbReference>
<dbReference type="InterPro" id="IPR043504">
    <property type="entry name" value="Peptidase_S1_PA_chymotrypsin"/>
</dbReference>
<dbReference type="CDD" id="cd00190">
    <property type="entry name" value="Tryp_SPc"/>
    <property type="match status" value="1"/>
</dbReference>
<comment type="caution">
    <text evidence="30">Lacks conserved residue(s) required for the propagation of feature annotation.</text>
</comment>
<reference evidence="43" key="1">
    <citation type="journal article" date="2013" name="Science">
        <title>Comparative analysis of bat genomes provides insight into the evolution of flight and immunity.</title>
        <authorList>
            <person name="Zhang G."/>
            <person name="Cowled C."/>
            <person name="Shi Z."/>
            <person name="Huang Z."/>
            <person name="Bishop-Lilly K.A."/>
            <person name="Fang X."/>
            <person name="Wynne J.W."/>
            <person name="Xiong Z."/>
            <person name="Baker M.L."/>
            <person name="Zhao W."/>
            <person name="Tachedjian M."/>
            <person name="Zhu Y."/>
            <person name="Zhou P."/>
            <person name="Jiang X."/>
            <person name="Ng J."/>
            <person name="Yang L."/>
            <person name="Wu L."/>
            <person name="Xiao J."/>
            <person name="Feng Y."/>
            <person name="Chen Y."/>
            <person name="Sun X."/>
            <person name="Zhang Y."/>
            <person name="Marsh G.A."/>
            <person name="Crameri G."/>
            <person name="Broder C.C."/>
            <person name="Frey K.G."/>
            <person name="Wang L.F."/>
            <person name="Wang J."/>
        </authorList>
    </citation>
    <scope>NUCLEOTIDE SEQUENCE [LARGE SCALE GENOMIC DNA]</scope>
</reference>
<dbReference type="InterPro" id="IPR000859">
    <property type="entry name" value="CUB_dom"/>
</dbReference>
<comment type="function">
    <text evidence="19">May play a role in the regulation of hemostasis. The soluble form may have inhibitory properties towards coagulation factors. May interact with cellular G-protein signaling pathways. May bind to the DNA 5'-GTCACATG-3'(CDEI box). Inhibits trypsin, chymotrypsin, plasmin, factor XIA and plasma and glandular kallikrein. Modulates the Cu/Zn nitric oxide-catalyzed autodegradation of GPC1 heparan sulfate side chains in fibroblasts.</text>
</comment>
<dbReference type="GO" id="GO:0051246">
    <property type="term" value="P:regulation of protein metabolic process"/>
    <property type="evidence" value="ECO:0007669"/>
    <property type="project" value="UniProtKB-ARBA"/>
</dbReference>
<feature type="disulfide bond" evidence="31">
    <location>
        <begin position="159"/>
        <end position="187"/>
    </location>
</feature>
<dbReference type="PROSITE" id="PS00134">
    <property type="entry name" value="TRYPSIN_HIS"/>
    <property type="match status" value="1"/>
</dbReference>
<dbReference type="InParanoid" id="L5L2R4"/>
<feature type="disulfide bond" evidence="30">
    <location>
        <begin position="1283"/>
        <end position="1301"/>
    </location>
</feature>
<evidence type="ECO:0000256" key="7">
    <source>
        <dbReference type="ARBA" id="ARBA00022729"/>
    </source>
</evidence>
<dbReference type="GO" id="GO:0099503">
    <property type="term" value="C:secretory vesicle"/>
    <property type="evidence" value="ECO:0007669"/>
    <property type="project" value="UniProtKB-ARBA"/>
</dbReference>
<dbReference type="EMBL" id="KB030370">
    <property type="protein sequence ID" value="ELK17907.1"/>
    <property type="molecule type" value="Genomic_DNA"/>
</dbReference>
<dbReference type="PROSITE" id="PS50068">
    <property type="entry name" value="LDLRA_2"/>
    <property type="match status" value="4"/>
</dbReference>
<feature type="compositionally biased region" description="Acidic residues" evidence="33">
    <location>
        <begin position="242"/>
        <end position="261"/>
    </location>
</feature>
<dbReference type="PROSITE" id="PS00135">
    <property type="entry name" value="TRYPSIN_SER"/>
    <property type="match status" value="1"/>
</dbReference>
<keyword evidence="13 34" id="KW-1133">Transmembrane helix</keyword>
<feature type="domain" description="CUB" evidence="36">
    <location>
        <begin position="1075"/>
        <end position="1198"/>
    </location>
</feature>
<feature type="domain" description="CUB" evidence="36">
    <location>
        <begin position="949"/>
        <end position="1069"/>
    </location>
</feature>
<dbReference type="Gene3D" id="4.10.410.10">
    <property type="entry name" value="Pancreatic trypsin inhibitor Kunitz domain"/>
    <property type="match status" value="1"/>
</dbReference>
<dbReference type="CDD" id="cd00041">
    <property type="entry name" value="CUB"/>
    <property type="match status" value="2"/>
</dbReference>
<dbReference type="GO" id="GO:0004867">
    <property type="term" value="F:serine-type endopeptidase inhibitor activity"/>
    <property type="evidence" value="ECO:0007669"/>
    <property type="project" value="UniProtKB-KW"/>
</dbReference>
<dbReference type="CDD" id="cd00112">
    <property type="entry name" value="LDLa"/>
    <property type="match status" value="4"/>
</dbReference>
<dbReference type="CDD" id="cd22607">
    <property type="entry name" value="Kunitz_ABPP-like"/>
    <property type="match status" value="1"/>
</dbReference>
<dbReference type="SUPFAM" id="SSF109843">
    <property type="entry name" value="CAPPD, an extracellular domain of amyloid beta A4 protein"/>
    <property type="match status" value="1"/>
</dbReference>
<evidence type="ECO:0000256" key="15">
    <source>
        <dbReference type="ARBA" id="ARBA00023136"/>
    </source>
</evidence>
<dbReference type="FunFam" id="1.20.120.770:FF:000001">
    <property type="entry name" value="Amyloid beta A4 protein-like isoform 1"/>
    <property type="match status" value="1"/>
</dbReference>
<feature type="disulfide bond" evidence="30">
    <location>
        <begin position="1222"/>
        <end position="1237"/>
    </location>
</feature>
<dbReference type="Gene3D" id="3.90.570.10">
    <property type="entry name" value="Amyloidogenic glycoprotein, heparin-binding domain"/>
    <property type="match status" value="1"/>
</dbReference>
<dbReference type="GO" id="GO:0007417">
    <property type="term" value="P:central nervous system development"/>
    <property type="evidence" value="ECO:0007669"/>
    <property type="project" value="TreeGrafter"/>
</dbReference>
<dbReference type="PROSITE" id="PS01209">
    <property type="entry name" value="LDLRA_1"/>
    <property type="match status" value="1"/>
</dbReference>
<dbReference type="SMART" id="SM00020">
    <property type="entry name" value="Tryp_SPc"/>
    <property type="match status" value="1"/>
</dbReference>
<dbReference type="InterPro" id="IPR018114">
    <property type="entry name" value="TRYPSIN_HIS"/>
</dbReference>
<evidence type="ECO:0000256" key="16">
    <source>
        <dbReference type="ARBA" id="ARBA00023157"/>
    </source>
</evidence>
<dbReference type="InterPro" id="IPR015849">
    <property type="entry name" value="Amyloid_glyco_heparin-bd"/>
</dbReference>
<dbReference type="Proteomes" id="UP000010552">
    <property type="component" value="Unassembled WGS sequence"/>
</dbReference>
<dbReference type="SMART" id="SM00042">
    <property type="entry name" value="CUB"/>
    <property type="match status" value="2"/>
</dbReference>
<feature type="disulfide bond" evidence="30">
    <location>
        <begin position="1259"/>
        <end position="1274"/>
    </location>
</feature>
<dbReference type="FunFam" id="4.10.400.10:FF:000122">
    <property type="entry name" value="Suppressor of tumorigenicity 14 protein homolog"/>
    <property type="match status" value="1"/>
</dbReference>
<dbReference type="GO" id="GO:0007409">
    <property type="term" value="P:axonogenesis"/>
    <property type="evidence" value="ECO:0007669"/>
    <property type="project" value="TreeGrafter"/>
</dbReference>
<dbReference type="SMART" id="SM00006">
    <property type="entry name" value="A4_EXTRA"/>
    <property type="match status" value="1"/>
</dbReference>
<feature type="transmembrane region" description="Helical" evidence="34">
    <location>
        <begin position="790"/>
        <end position="814"/>
    </location>
</feature>
<dbReference type="InterPro" id="IPR002223">
    <property type="entry name" value="Kunitz_BPTI"/>
</dbReference>
<feature type="disulfide bond" evidence="30">
    <location>
        <begin position="1318"/>
        <end position="1330"/>
    </location>
</feature>
<feature type="disulfide bond" evidence="30">
    <location>
        <begin position="1295"/>
        <end position="1310"/>
    </location>
</feature>
<dbReference type="Pfam" id="PF00431">
    <property type="entry name" value="CUB"/>
    <property type="match status" value="2"/>
</dbReference>
<evidence type="ECO:0000256" key="10">
    <source>
        <dbReference type="ARBA" id="ARBA00022825"/>
    </source>
</evidence>
<sequence>MCSLLSLFHTILDFGSMTGHALAANAGTGFAVAEPQIAMFCGKLNMHVNIQTGKWEPDPTGTKSCFGTKEEVLQYCQEMYPELQITNVMEANQPVSVDNWCRRNKKQCKSHIVIPFKCLVGEFVSDVLLVPEKCQFFHKERMEVCENHQHWHTVVKEACLTQGMTLYSYGMLLPCGVDQFHGTEYVCCPQTKIIESAMSREKEEDDEEEDDEEEEEDYDIYKRRALVPNLEFPTEADLEDFTEAAVDDDDEDEDEGEEVVEDRDYYYDTFKGDDYNEENPTEPSNDGVISEKEITHDVKAVCSQEAMTGPCRAVMPRWYFDLSKGKCVRFIYGGCGGNRNNFESEDYCMAVCKTMIPPTPLPTNDVDVYFETSADDNEHARFQKAKEQLEIRHRNRMDRVKKEWEEAELQAKNLPKAERQTLIQHFQAMVKALEKEAASEKQQLVETHLARVEAMLNDRRRMALENYLAALQSDPPRPHRILQALRRYVRAENKDRLHTIRHYQHVLAVDPEKAAQMKSQVMTHLHVIEERRNQSLSLLYKVPYVAQEIQEEIDELLQEQRADMDQFTSSIAETPVDVRVSSEESDEIPPFHPFHSFPSLSENEGISKSCGSAPETNKLLRLVPRDQAVESDSIYLSAAVAADGDTQPELYHPMKKGSGVGEQDGGLIGAEEKVINSKNEVDENMVIDETLDVKEMIFNSERVGGLEEEPESVGPLREDFSLSSSALIGLLVIAVAIATVIVVSLVMLRKRQYGTISHGIVENMNGFEEGLEFLPVNNSKKVEKRGPKPWVVSVAVLISFFLLSLTAGLLVWHFQYRNVQVQKIFNGYLRVKNENFLDAYENPNSTEFAELANKVKEALKLLYRGIPALGAYHKESAVTAFSEGSVIAYYWSEFSVPSYLVEEAERAMAEERTIRLPPRTRTLRSFMLTSVVAYPTDPRTVQSSRDNSCRFALHARSGELTRFTTPGFPDSPYPAFSRCQWTLRGDASSVLSLTFRSFDVATCDDRGSDMVVVYDTLSPVEPRAVVQLCGTYPPSYNLTFLSSQNVLLVTLITSTGRRHPGFEAMFFQLPKMSSCGGYLREAQGTFSSPYYPGHYPPNINCTWDIEERGKAAAKAQQHLSPQVPNNRNVKVFFKLFYLLEPSVPLGTCPKDYVEVNGEKFCGERSQFVVASKSSKITVHFHSDQSYTDTGFLAEYLSYDSSDPCPGKFMCNTGRCIRNELRCDGWADCADYSDELNCKCNATYQFTCKNKFCKSLFWICDSVNDCGDNSDELECSCPAETFKCSNGKCIPKSQQCDGKDNCGDRSDEATCDSVNVVTCTEHTYRCQNGLCVSKGNPECDGKEDCSDGSDEKDCDCGLRPFSRQSRVVGGKDADEGEWPWQVSLHALGQGHVCGASLISPSWMVSAAHCFVNDKGFRYSDHTMWTAFLGLHDQSKRSASGVQERKLKRIISHPYFNDFTYDYDIAVLELEQPVEYSSTVRPICLPAASHSFPAGKAIWVTGWGHTYEGGTVVLILQKGEIRVINQTTCEKLLPQQITPRMMCVGYLSGGVDACQGDSGGPLSSVEADGRIFQAGVVSWGDGCAQRDKPGVYTRLPVLRDWIKEQTGV</sequence>
<feature type="disulfide bond" evidence="30">
    <location>
        <begin position="1210"/>
        <end position="1228"/>
    </location>
</feature>
<comment type="similarity">
    <text evidence="31">Belongs to the APP family.</text>
</comment>
<gene>
    <name evidence="42" type="ORF">PAL_GLEAN10006573</name>
</gene>
<dbReference type="InterPro" id="IPR020901">
    <property type="entry name" value="Prtase_inh_Kunz-CS"/>
</dbReference>
<dbReference type="InterPro" id="IPR001254">
    <property type="entry name" value="Trypsin_dom"/>
</dbReference>
<dbReference type="Gene3D" id="2.40.10.10">
    <property type="entry name" value="Trypsin-like serine proteases"/>
    <property type="match status" value="2"/>
</dbReference>
<evidence type="ECO:0000256" key="28">
    <source>
        <dbReference type="ARBA" id="ARBA00083326"/>
    </source>
</evidence>
<evidence type="ECO:0000259" key="37">
    <source>
        <dbReference type="PROSITE" id="PS50024"/>
    </source>
</evidence>
<dbReference type="SMART" id="SM00192">
    <property type="entry name" value="LDLa"/>
    <property type="match status" value="4"/>
</dbReference>
<dbReference type="GO" id="GO:0140677">
    <property type="term" value="F:molecular function activator activity"/>
    <property type="evidence" value="ECO:0007669"/>
    <property type="project" value="UniProtKB-ARBA"/>
</dbReference>
<evidence type="ECO:0000259" key="38">
    <source>
        <dbReference type="PROSITE" id="PS50240"/>
    </source>
</evidence>
<dbReference type="InterPro" id="IPR033116">
    <property type="entry name" value="TRYPSIN_SER"/>
</dbReference>
<dbReference type="SUPFAM" id="SSF50494">
    <property type="entry name" value="Trypsin-like serine proteases"/>
    <property type="match status" value="1"/>
</dbReference>
<dbReference type="Gene3D" id="1.20.120.770">
    <property type="entry name" value="Amyloid precursor protein, E2 domain"/>
    <property type="match status" value="1"/>
</dbReference>
<evidence type="ECO:0000256" key="30">
    <source>
        <dbReference type="PROSITE-ProRule" id="PRU00124"/>
    </source>
</evidence>
<feature type="disulfide bond" evidence="31">
    <location>
        <begin position="101"/>
        <end position="108"/>
    </location>
</feature>
<dbReference type="InterPro" id="IPR036669">
    <property type="entry name" value="Amyloid_Cu-bd_sf"/>
</dbReference>
<evidence type="ECO:0000256" key="17">
    <source>
        <dbReference type="ARBA" id="ARBA00023180"/>
    </source>
</evidence>
<dbReference type="GO" id="GO:0006508">
    <property type="term" value="P:proteolysis"/>
    <property type="evidence" value="ECO:0007669"/>
    <property type="project" value="UniProtKB-KW"/>
</dbReference>
<protein>
    <recommendedName>
        <fullName evidence="23">Amyloid beta precursor like protein 2</fullName>
        <ecNumber evidence="22">3.4.21.109</ecNumber>
    </recommendedName>
    <alternativeName>
        <fullName evidence="29">Amyloid beta (A4) precursor-like protein 2</fullName>
    </alternativeName>
    <alternativeName>
        <fullName evidence="25">Amyloid protein homolog</fullName>
    </alternativeName>
    <alternativeName>
        <fullName evidence="26">Amyloid-like protein 2</fullName>
    </alternativeName>
    <alternativeName>
        <fullName evidence="27">CDEI box-binding protein</fullName>
    </alternativeName>
    <alternativeName>
        <fullName evidence="24">Serine protease 14</fullName>
    </alternativeName>
    <alternativeName>
        <fullName evidence="28">Sperm membrane protein YWK-II</fullName>
    </alternativeName>
</protein>
<dbReference type="PROSITE" id="PS50279">
    <property type="entry name" value="BPTI_KUNITZ_2"/>
    <property type="match status" value="1"/>
</dbReference>
<dbReference type="Gene3D" id="2.60.120.290">
    <property type="entry name" value="Spermadhesin, CUB domain"/>
    <property type="match status" value="2"/>
</dbReference>
<feature type="disulfide bond" evidence="31">
    <location>
        <begin position="145"/>
        <end position="175"/>
    </location>
</feature>
<evidence type="ECO:0000256" key="26">
    <source>
        <dbReference type="ARBA" id="ARBA00081074"/>
    </source>
</evidence>
<organism evidence="42 43">
    <name type="scientific">Pteropus alecto</name>
    <name type="common">Black flying fox</name>
    <dbReference type="NCBI Taxonomy" id="9402"/>
    <lineage>
        <taxon>Eukaryota</taxon>
        <taxon>Metazoa</taxon>
        <taxon>Chordata</taxon>
        <taxon>Craniata</taxon>
        <taxon>Vertebrata</taxon>
        <taxon>Euteleostomi</taxon>
        <taxon>Mammalia</taxon>
        <taxon>Eutheria</taxon>
        <taxon>Laurasiatheria</taxon>
        <taxon>Chiroptera</taxon>
        <taxon>Yinpterochiroptera</taxon>
        <taxon>Pteropodoidea</taxon>
        <taxon>Pteropodidae</taxon>
        <taxon>Pteropodinae</taxon>
        <taxon>Pteropus</taxon>
    </lineage>
</organism>
<feature type="domain" description="Peptidase S1" evidence="38">
    <location>
        <begin position="1366"/>
        <end position="1605"/>
    </location>
</feature>
<dbReference type="PROSITE" id="PS50024">
    <property type="entry name" value="SEA"/>
    <property type="match status" value="1"/>
</dbReference>
<dbReference type="FunFam" id="4.10.400.10:FF:000114">
    <property type="entry name" value="Suppressor of tumorigenicity 14 protein homolog"/>
    <property type="match status" value="1"/>
</dbReference>
<dbReference type="SUPFAM" id="SSF89811">
    <property type="entry name" value="Amyloid beta a4 protein copper binding domain (domain 2)"/>
    <property type="match status" value="1"/>
</dbReference>
<keyword evidence="7 35" id="KW-0732">Signal</keyword>
<dbReference type="InterPro" id="IPR019744">
    <property type="entry name" value="APP_CUBD_CS"/>
</dbReference>
<evidence type="ECO:0000256" key="31">
    <source>
        <dbReference type="PROSITE-ProRule" id="PRU01217"/>
    </source>
</evidence>
<evidence type="ECO:0000256" key="11">
    <source>
        <dbReference type="ARBA" id="ARBA00022900"/>
    </source>
</evidence>
<comment type="subcellular location">
    <subcellularLocation>
        <location evidence="1">Membrane</location>
        <topology evidence="1">Single-pass type I membrane protein</topology>
    </subcellularLocation>
    <subcellularLocation>
        <location evidence="2">Membrane</location>
        <topology evidence="2">Single-pass type II membrane protein</topology>
    </subcellularLocation>
</comment>
<dbReference type="EC" id="3.4.21.109" evidence="22"/>
<evidence type="ECO:0000259" key="39">
    <source>
        <dbReference type="PROSITE" id="PS50279"/>
    </source>
</evidence>
<dbReference type="Gene3D" id="4.10.400.10">
    <property type="entry name" value="Low-density Lipoprotein Receptor"/>
    <property type="match status" value="4"/>
</dbReference>
<comment type="function">
    <text evidence="20">Exhibits trypsin-like activity as defined by cleavage of synthetic substrates with Arg or Lys as the P1 site. Involved in the terminal differentiation of keratinocytes through prostasin (PRSS8) activation and filaggrin (FLG) processing. Proteolytically cleaves and therefore activates TMPRSS13.</text>
</comment>
<dbReference type="Gene3D" id="6.10.250.1670">
    <property type="match status" value="1"/>
</dbReference>
<keyword evidence="16 30" id="KW-1015">Disulfide bond</keyword>
<proteinExistence type="inferred from homology"/>
<dbReference type="Gene3D" id="3.30.70.960">
    <property type="entry name" value="SEA domain"/>
    <property type="match status" value="1"/>
</dbReference>
<dbReference type="GO" id="GO:0012505">
    <property type="term" value="C:endomembrane system"/>
    <property type="evidence" value="ECO:0007669"/>
    <property type="project" value="UniProtKB-ARBA"/>
</dbReference>
<evidence type="ECO:0000313" key="43">
    <source>
        <dbReference type="Proteomes" id="UP000010552"/>
    </source>
</evidence>
<dbReference type="InterPro" id="IPR036055">
    <property type="entry name" value="LDL_receptor-like_sf"/>
</dbReference>
<dbReference type="FunFam" id="4.10.410.10:FF:000003">
    <property type="entry name" value="amyloid-like protein 2 isoform X1"/>
    <property type="match status" value="1"/>
</dbReference>
<feature type="disulfide bond" evidence="31">
    <location>
        <begin position="134"/>
        <end position="188"/>
    </location>
</feature>
<feature type="compositionally biased region" description="Acidic residues" evidence="33">
    <location>
        <begin position="203"/>
        <end position="218"/>
    </location>
</feature>
<dbReference type="PROSITE" id="PS50240">
    <property type="entry name" value="TRYPSIN_DOM"/>
    <property type="match status" value="1"/>
</dbReference>
<keyword evidence="4" id="KW-0646">Protease inhibitor</keyword>
<keyword evidence="3 32" id="KW-0645">Protease</keyword>
<feature type="domain" description="BPTI/Kunitz inhibitor" evidence="39">
    <location>
        <begin position="302"/>
        <end position="352"/>
    </location>
</feature>
<feature type="region of interest" description="Disordered" evidence="33">
    <location>
        <begin position="242"/>
        <end position="262"/>
    </location>
</feature>
<dbReference type="STRING" id="9402.L5L2R4"/>
<evidence type="ECO:0000256" key="8">
    <source>
        <dbReference type="ARBA" id="ARBA00022737"/>
    </source>
</evidence>
<dbReference type="PROSITE" id="PS00319">
    <property type="entry name" value="APP_CUBD"/>
    <property type="match status" value="1"/>
</dbReference>
<dbReference type="FunFam" id="3.90.570.10:FF:000001">
    <property type="entry name" value="Amyloid beta A4 protein"/>
    <property type="match status" value="1"/>
</dbReference>
<dbReference type="FunFam" id="2.60.120.290:FF:000032">
    <property type="entry name" value="Suppressor of tumorigenicity 14 protein homolog"/>
    <property type="match status" value="1"/>
</dbReference>
<evidence type="ECO:0000256" key="32">
    <source>
        <dbReference type="RuleBase" id="RU363034"/>
    </source>
</evidence>
<dbReference type="Pfam" id="PF12925">
    <property type="entry name" value="APP_E2"/>
    <property type="match status" value="1"/>
</dbReference>
<dbReference type="PRINTS" id="PR00759">
    <property type="entry name" value="BASICPTASE"/>
</dbReference>
<dbReference type="GO" id="GO:0030855">
    <property type="term" value="P:epithelial cell differentiation"/>
    <property type="evidence" value="ECO:0007669"/>
    <property type="project" value="UniProtKB-ARBA"/>
</dbReference>
<keyword evidence="17" id="KW-0325">Glycoprotein</keyword>
<evidence type="ECO:0000256" key="22">
    <source>
        <dbReference type="ARBA" id="ARBA00066643"/>
    </source>
</evidence>
<keyword evidence="11" id="KW-0722">Serine protease inhibitor</keyword>
<dbReference type="FunFam" id="4.10.400.10:FF:000119">
    <property type="entry name" value="Suppressor of tumorigenicity 14 protein homolog"/>
    <property type="match status" value="1"/>
</dbReference>
<dbReference type="FunFam" id="2.40.10.10:FF:000003">
    <property type="entry name" value="Transmembrane serine protease 3"/>
    <property type="match status" value="1"/>
</dbReference>
<dbReference type="Pfam" id="PF00089">
    <property type="entry name" value="Trypsin"/>
    <property type="match status" value="1"/>
</dbReference>
<dbReference type="FunFam" id="4.10.400.10:FF:000117">
    <property type="entry name" value="Suppressor of tumorigenicity 14 protein homolog"/>
    <property type="match status" value="1"/>
</dbReference>
<dbReference type="InterPro" id="IPR008155">
    <property type="entry name" value="Amyloid_glyco"/>
</dbReference>
<feature type="domain" description="E2" evidence="41">
    <location>
        <begin position="365"/>
        <end position="556"/>
    </location>
</feature>
<evidence type="ECO:0000256" key="6">
    <source>
        <dbReference type="ARBA" id="ARBA00022723"/>
    </source>
</evidence>
<dbReference type="SUPFAM" id="SSF57362">
    <property type="entry name" value="BPTI-like"/>
    <property type="match status" value="1"/>
</dbReference>
<dbReference type="InterPro" id="IPR000082">
    <property type="entry name" value="SEA_dom"/>
</dbReference>
<evidence type="ECO:0000256" key="12">
    <source>
        <dbReference type="ARBA" id="ARBA00022968"/>
    </source>
</evidence>
<evidence type="ECO:0000256" key="5">
    <source>
        <dbReference type="ARBA" id="ARBA00022692"/>
    </source>
</evidence>
<evidence type="ECO:0000256" key="21">
    <source>
        <dbReference type="ARBA" id="ARBA00064228"/>
    </source>
</evidence>
<dbReference type="Pfam" id="PF02177">
    <property type="entry name" value="APP_N"/>
    <property type="match status" value="1"/>
</dbReference>
<feature type="chain" id="PRO_5003969725" description="Amyloid beta precursor like protein 2" evidence="35">
    <location>
        <begin position="24"/>
        <end position="1606"/>
    </location>
</feature>
<evidence type="ECO:0000256" key="2">
    <source>
        <dbReference type="ARBA" id="ARBA00004606"/>
    </source>
</evidence>
<keyword evidence="5 34" id="KW-0812">Transmembrane</keyword>
<dbReference type="InterPro" id="IPR002172">
    <property type="entry name" value="LDrepeatLR_classA_rpt"/>
</dbReference>
<dbReference type="PRINTS" id="PR00261">
    <property type="entry name" value="LDLRECEPTOR"/>
</dbReference>
<dbReference type="MEROPS" id="S01.302"/>
<feature type="signal peptide" evidence="35">
    <location>
        <begin position="1"/>
        <end position="23"/>
    </location>
</feature>
<feature type="disulfide bond" evidence="30">
    <location>
        <begin position="1338"/>
        <end position="1353"/>
    </location>
</feature>
<dbReference type="GO" id="GO:0010604">
    <property type="term" value="P:positive regulation of macromolecule metabolic process"/>
    <property type="evidence" value="ECO:0007669"/>
    <property type="project" value="UniProtKB-ARBA"/>
</dbReference>
<comment type="subunit">
    <text evidence="21">Interacts with CPEB1. Interacts (via NPXY motif) with DAB2 (via PID domain); the interaction is impaired by tyrosine phosphorylation of the NPXY motif. Interacts (via cytoplasmic domain) with APBB2/FE65L. Interacts (via intracellular domain) with APBB3/FE65L2.</text>
</comment>
<dbReference type="InterPro" id="IPR036364">
    <property type="entry name" value="SEA_dom_sf"/>
</dbReference>
<dbReference type="InterPro" id="IPR036880">
    <property type="entry name" value="Kunitz_BPTI_sf"/>
</dbReference>
<dbReference type="Pfam" id="PF12924">
    <property type="entry name" value="APP_Cu_bd"/>
    <property type="match status" value="1"/>
</dbReference>
<evidence type="ECO:0000256" key="35">
    <source>
        <dbReference type="SAM" id="SignalP"/>
    </source>
</evidence>
<dbReference type="Gene3D" id="3.30.1490.140">
    <property type="entry name" value="Amyloidogenic glycoprotein, copper-binding domain"/>
    <property type="match status" value="1"/>
</dbReference>
<dbReference type="PANTHER" id="PTHR23103:SF14">
    <property type="entry name" value="AMYLOID BETA PRECURSOR LIKE PROTEIN 2"/>
    <property type="match status" value="1"/>
</dbReference>
<keyword evidence="15 34" id="KW-0472">Membrane</keyword>
<dbReference type="PANTHER" id="PTHR23103">
    <property type="entry name" value="ALZHEIMER'S DISEASE BETA-AMYLOID RELATED"/>
    <property type="match status" value="1"/>
</dbReference>
<dbReference type="FunCoup" id="L5L2R4">
    <property type="interactions" value="114"/>
</dbReference>
<feature type="region of interest" description="GFLD subdomain" evidence="31">
    <location>
        <begin position="31"/>
        <end position="124"/>
    </location>
</feature>
<evidence type="ECO:0000256" key="9">
    <source>
        <dbReference type="ARBA" id="ARBA00022801"/>
    </source>
</evidence>
<evidence type="ECO:0000259" key="40">
    <source>
        <dbReference type="PROSITE" id="PS51869"/>
    </source>
</evidence>
<dbReference type="GO" id="GO:0048513">
    <property type="term" value="P:animal organ development"/>
    <property type="evidence" value="ECO:0007669"/>
    <property type="project" value="UniProtKB-ARBA"/>
</dbReference>
<dbReference type="InterPro" id="IPR035914">
    <property type="entry name" value="Sperma_CUB_dom_sf"/>
</dbReference>
<evidence type="ECO:0000256" key="23">
    <source>
        <dbReference type="ARBA" id="ARBA00073717"/>
    </source>
</evidence>
<keyword evidence="9 32" id="KW-0378">Hydrolase</keyword>
<evidence type="ECO:0000256" key="14">
    <source>
        <dbReference type="ARBA" id="ARBA00023008"/>
    </source>
</evidence>
<evidence type="ECO:0000256" key="33">
    <source>
        <dbReference type="SAM" id="MobiDB-lite"/>
    </source>
</evidence>
<keyword evidence="6" id="KW-0479">Metal-binding</keyword>
<evidence type="ECO:0000256" key="13">
    <source>
        <dbReference type="ARBA" id="ARBA00022989"/>
    </source>
</evidence>
<dbReference type="SUPFAM" id="SSF49854">
    <property type="entry name" value="Spermadhesin, CUB domain"/>
    <property type="match status" value="2"/>
</dbReference>
<dbReference type="InterPro" id="IPR008154">
    <property type="entry name" value="Amyloid_glyco_extra"/>
</dbReference>
<keyword evidence="14" id="KW-0186">Copper</keyword>
<keyword evidence="10 32" id="KW-0720">Serine protease</keyword>
<dbReference type="InterPro" id="IPR024329">
    <property type="entry name" value="Amyloid_glyco_E2_domain"/>
</dbReference>
<evidence type="ECO:0000256" key="34">
    <source>
        <dbReference type="SAM" id="Phobius"/>
    </source>
</evidence>
<dbReference type="InterPro" id="IPR036454">
    <property type="entry name" value="Amyloid_glyco_heparin-bd_sf"/>
</dbReference>
<evidence type="ECO:0000256" key="3">
    <source>
        <dbReference type="ARBA" id="ARBA00022670"/>
    </source>
</evidence>
<dbReference type="PROSITE" id="PS01180">
    <property type="entry name" value="CUB"/>
    <property type="match status" value="2"/>
</dbReference>
<dbReference type="GO" id="GO:0046914">
    <property type="term" value="F:transition metal ion binding"/>
    <property type="evidence" value="ECO:0007669"/>
    <property type="project" value="InterPro"/>
</dbReference>
<dbReference type="InterPro" id="IPR023415">
    <property type="entry name" value="LDLR_class-A_CS"/>
</dbReference>
<keyword evidence="12" id="KW-0735">Signal-anchor</keyword>